<feature type="domain" description="Cupin type-2" evidence="2">
    <location>
        <begin position="73"/>
        <end position="145"/>
    </location>
</feature>
<evidence type="ECO:0000313" key="3">
    <source>
        <dbReference type="EMBL" id="QYD68440.1"/>
    </source>
</evidence>
<dbReference type="Gene3D" id="2.60.120.10">
    <property type="entry name" value="Jelly Rolls"/>
    <property type="match status" value="1"/>
</dbReference>
<proteinExistence type="predicted"/>
<gene>
    <name evidence="3" type="ORF">KZJ38_19660</name>
</gene>
<dbReference type="PANTHER" id="PTHR40112">
    <property type="entry name" value="H2HPP ISOMERASE"/>
    <property type="match status" value="1"/>
</dbReference>
<accession>A0ABX8UN57</accession>
<dbReference type="SUPFAM" id="SSF51182">
    <property type="entry name" value="RmlC-like cupins"/>
    <property type="match status" value="1"/>
</dbReference>
<dbReference type="InterPro" id="IPR011051">
    <property type="entry name" value="RmlC_Cupin_sf"/>
</dbReference>
<protein>
    <submittedName>
        <fullName evidence="3">Cupin domain-containing protein</fullName>
    </submittedName>
</protein>
<feature type="compositionally biased region" description="Basic and acidic residues" evidence="1">
    <location>
        <begin position="1"/>
        <end position="17"/>
    </location>
</feature>
<dbReference type="EMBL" id="CP080095">
    <property type="protein sequence ID" value="QYD68440.1"/>
    <property type="molecule type" value="Genomic_DNA"/>
</dbReference>
<dbReference type="Proteomes" id="UP000826462">
    <property type="component" value="Chromosome 1"/>
</dbReference>
<evidence type="ECO:0000313" key="4">
    <source>
        <dbReference type="Proteomes" id="UP000826462"/>
    </source>
</evidence>
<dbReference type="InterPro" id="IPR014710">
    <property type="entry name" value="RmlC-like_jellyroll"/>
</dbReference>
<dbReference type="Pfam" id="PF07883">
    <property type="entry name" value="Cupin_2"/>
    <property type="match status" value="1"/>
</dbReference>
<dbReference type="InterPro" id="IPR013096">
    <property type="entry name" value="Cupin_2"/>
</dbReference>
<keyword evidence="4" id="KW-1185">Reference proteome</keyword>
<evidence type="ECO:0000256" key="1">
    <source>
        <dbReference type="SAM" id="MobiDB-lite"/>
    </source>
</evidence>
<name>A0ABX8UN57_9BURK</name>
<reference evidence="3 4" key="1">
    <citation type="submission" date="2021-07" db="EMBL/GenBank/DDBJ databases">
        <title>Paraburkholderia edwinii protects Aspergillus sp. from phenazines by acting as a toxin sponge.</title>
        <authorList>
            <person name="Dahlstrom K.M."/>
            <person name="Newman D.K."/>
        </authorList>
    </citation>
    <scope>NUCLEOTIDE SEQUENCE [LARGE SCALE GENOMIC DNA]</scope>
    <source>
        <strain evidence="3 4">Pe01</strain>
    </source>
</reference>
<dbReference type="PANTHER" id="PTHR40112:SF1">
    <property type="entry name" value="H2HPP ISOMERASE"/>
    <property type="match status" value="1"/>
</dbReference>
<dbReference type="CDD" id="cd02210">
    <property type="entry name" value="cupin_BLR2406-like"/>
    <property type="match status" value="1"/>
</dbReference>
<dbReference type="RefSeq" id="WP_219797830.1">
    <property type="nucleotide sequence ID" value="NZ_CP080095.1"/>
</dbReference>
<feature type="region of interest" description="Disordered" evidence="1">
    <location>
        <begin position="1"/>
        <end position="28"/>
    </location>
</feature>
<organism evidence="3 4">
    <name type="scientific">Paraburkholderia edwinii</name>
    <dbReference type="NCBI Taxonomy" id="2861782"/>
    <lineage>
        <taxon>Bacteria</taxon>
        <taxon>Pseudomonadati</taxon>
        <taxon>Pseudomonadota</taxon>
        <taxon>Betaproteobacteria</taxon>
        <taxon>Burkholderiales</taxon>
        <taxon>Burkholderiaceae</taxon>
        <taxon>Paraburkholderia</taxon>
    </lineage>
</organism>
<sequence>MSHDHDHDHDDTRDKAAHGPHGTQDQPIDWREHGVKVIRGDQLDTNTAQTPGMNRAAAINAARVGAQKIWAGTVTIHPNAKTGAHHHGALESVIYVVRGHARMRWGEHLEFTAEAGPGDFIFVPPYVPHQEINASTDDPLECVLVRSDNEAVVVNLNIDAVEQPETVYWVDPIHKHPHQH</sequence>
<dbReference type="InterPro" id="IPR052535">
    <property type="entry name" value="Bacilysin_H2HPP_isomerase"/>
</dbReference>
<evidence type="ECO:0000259" key="2">
    <source>
        <dbReference type="Pfam" id="PF07883"/>
    </source>
</evidence>